<dbReference type="Proteomes" id="UP000243797">
    <property type="component" value="Unassembled WGS sequence"/>
</dbReference>
<dbReference type="SMART" id="SM00195">
    <property type="entry name" value="DSPc"/>
    <property type="match status" value="1"/>
</dbReference>
<dbReference type="SUPFAM" id="SSF52799">
    <property type="entry name" value="(Phosphotyrosine protein) phosphatases II"/>
    <property type="match status" value="1"/>
</dbReference>
<dbReference type="GO" id="GO:0005737">
    <property type="term" value="C:cytoplasm"/>
    <property type="evidence" value="ECO:0007669"/>
    <property type="project" value="TreeGrafter"/>
</dbReference>
<dbReference type="GO" id="GO:1990444">
    <property type="term" value="F:F-box domain binding"/>
    <property type="evidence" value="ECO:0007669"/>
    <property type="project" value="TreeGrafter"/>
</dbReference>
<evidence type="ECO:0000313" key="2">
    <source>
        <dbReference type="EMBL" id="PNS16724.1"/>
    </source>
</evidence>
<dbReference type="EMBL" id="NKHZ01000055">
    <property type="protein sequence ID" value="PNS16724.1"/>
    <property type="molecule type" value="Genomic_DNA"/>
</dbReference>
<dbReference type="GO" id="GO:0062026">
    <property type="term" value="P:negative regulation of SCF-dependent proteasomal ubiquitin-dependent catabolic process"/>
    <property type="evidence" value="ECO:0007669"/>
    <property type="project" value="TreeGrafter"/>
</dbReference>
<dbReference type="InterPro" id="IPR052449">
    <property type="entry name" value="STYX-Interacting_Phosphatase"/>
</dbReference>
<sequence>MGSKTLPSSPPDYYHATSHFQARVPSPPRIHIPAPLPDTRTMHESIPYITPLSAVAPAQVSTSAALDWSYNQRRSAQQILPHLHLGPISCAKDASYHRSHGITLLLGIRAANRFQAAAHDAVARLAASSGLQSRTVVADSLPELIRVFPEITAAINDHVSSSSPASAPKKVLLFCESGNDRSAGACAAYLISVLHGVDHIKAMQLVQSQRFCCNFDDGLKRLLQGYWDIVRAEREVNRCLTAGKTERDDDQRGYMGSFGATGPQNAGCKAKRGREVDAEAGADADMDVQDDLERFGGRTFVPFVDYT</sequence>
<dbReference type="STRING" id="2082308.A0A2K1QNM2"/>
<reference evidence="2 3" key="1">
    <citation type="submission" date="2017-06" db="EMBL/GenBank/DDBJ databases">
        <title>Draft genome sequence of a variant of Elsinoe murrayae.</title>
        <authorList>
            <person name="Cheng Q."/>
        </authorList>
    </citation>
    <scope>NUCLEOTIDE SEQUENCE [LARGE SCALE GENOMIC DNA]</scope>
    <source>
        <strain evidence="2 3">CQ-2017a</strain>
    </source>
</reference>
<gene>
    <name evidence="2" type="ORF">CAC42_4688</name>
</gene>
<name>A0A2K1QNM2_9PEZI</name>
<dbReference type="InterPro" id="IPR020422">
    <property type="entry name" value="TYR_PHOSPHATASE_DUAL_dom"/>
</dbReference>
<dbReference type="PANTHER" id="PTHR46588:SF1">
    <property type="entry name" value="SERINE_THREONINE_TYROSINE-INTERACTING PROTEIN"/>
    <property type="match status" value="1"/>
</dbReference>
<dbReference type="AlphaFoldDB" id="A0A2K1QNM2"/>
<protein>
    <recommendedName>
        <fullName evidence="1">Tyrosine-protein phosphatase domain-containing protein</fullName>
    </recommendedName>
</protein>
<dbReference type="InterPro" id="IPR033421">
    <property type="entry name" value="Rit1_DUSP-like"/>
</dbReference>
<dbReference type="GO" id="GO:0070372">
    <property type="term" value="P:regulation of ERK1 and ERK2 cascade"/>
    <property type="evidence" value="ECO:0007669"/>
    <property type="project" value="TreeGrafter"/>
</dbReference>
<organism evidence="2 3">
    <name type="scientific">Sphaceloma murrayae</name>
    <dbReference type="NCBI Taxonomy" id="2082308"/>
    <lineage>
        <taxon>Eukaryota</taxon>
        <taxon>Fungi</taxon>
        <taxon>Dikarya</taxon>
        <taxon>Ascomycota</taxon>
        <taxon>Pezizomycotina</taxon>
        <taxon>Dothideomycetes</taxon>
        <taxon>Dothideomycetidae</taxon>
        <taxon>Myriangiales</taxon>
        <taxon>Elsinoaceae</taxon>
        <taxon>Sphaceloma</taxon>
    </lineage>
</organism>
<dbReference type="InterPro" id="IPR029021">
    <property type="entry name" value="Prot-tyrosine_phosphatase-like"/>
</dbReference>
<proteinExistence type="predicted"/>
<comment type="caution">
    <text evidence="2">The sequence shown here is derived from an EMBL/GenBank/DDBJ whole genome shotgun (WGS) entry which is preliminary data.</text>
</comment>
<dbReference type="PANTHER" id="PTHR46588">
    <property type="entry name" value="SERINE/THREONINE/TYROSINE-INTERACTING PROTEIN"/>
    <property type="match status" value="1"/>
</dbReference>
<keyword evidence="3" id="KW-1185">Reference proteome</keyword>
<dbReference type="CDD" id="cd14498">
    <property type="entry name" value="DSP"/>
    <property type="match status" value="1"/>
</dbReference>
<evidence type="ECO:0000313" key="3">
    <source>
        <dbReference type="Proteomes" id="UP000243797"/>
    </source>
</evidence>
<accession>A0A2K1QNM2</accession>
<feature type="domain" description="Tyrosine-protein phosphatase" evidence="1">
    <location>
        <begin position="75"/>
        <end position="229"/>
    </location>
</feature>
<dbReference type="Pfam" id="PF04179">
    <property type="entry name" value="Init_tRNA_PT"/>
    <property type="match status" value="1"/>
</dbReference>
<dbReference type="GO" id="GO:0005654">
    <property type="term" value="C:nucleoplasm"/>
    <property type="evidence" value="ECO:0007669"/>
    <property type="project" value="TreeGrafter"/>
</dbReference>
<dbReference type="Gene3D" id="3.90.190.10">
    <property type="entry name" value="Protein tyrosine phosphatase superfamily"/>
    <property type="match status" value="1"/>
</dbReference>
<evidence type="ECO:0000259" key="1">
    <source>
        <dbReference type="SMART" id="SM00195"/>
    </source>
</evidence>
<dbReference type="OrthoDB" id="10252009at2759"/>
<dbReference type="InParanoid" id="A0A2K1QNM2"/>